<evidence type="ECO:0000313" key="4">
    <source>
        <dbReference type="EMBL" id="KAF4401419.1"/>
    </source>
</evidence>
<dbReference type="Proteomes" id="UP000583929">
    <property type="component" value="Unassembled WGS sequence"/>
</dbReference>
<dbReference type="SUPFAM" id="SSF47473">
    <property type="entry name" value="EF-hand"/>
    <property type="match status" value="1"/>
</dbReference>
<dbReference type="InterPro" id="IPR011992">
    <property type="entry name" value="EF-hand-dom_pair"/>
</dbReference>
<dbReference type="InterPro" id="IPR002048">
    <property type="entry name" value="EF_hand_dom"/>
</dbReference>
<keyword evidence="1" id="KW-0106">Calcium</keyword>
<keyword evidence="6" id="KW-1185">Reference proteome</keyword>
<dbReference type="Pfam" id="PF13202">
    <property type="entry name" value="EF-hand_5"/>
    <property type="match status" value="1"/>
</dbReference>
<sequence length="107" mass="12397">MVIQVNTPRNFTMKPVVVYKKAQAEWSKEELINKFKSQDMNGDGKLSKNEIKKVFKDLGSSSGFYRAKRAMHRADSDHSGYVDINDHKELEDLVEYAYQIGYKVKAY</sequence>
<accession>A0A7J6I2U6</accession>
<evidence type="ECO:0000259" key="2">
    <source>
        <dbReference type="PROSITE" id="PS50222"/>
    </source>
</evidence>
<evidence type="ECO:0000313" key="6">
    <source>
        <dbReference type="Proteomes" id="UP000583929"/>
    </source>
</evidence>
<dbReference type="InterPro" id="IPR018247">
    <property type="entry name" value="EF_Hand_1_Ca_BS"/>
</dbReference>
<reference evidence="5 6" key="1">
    <citation type="journal article" date="2020" name="bioRxiv">
        <title>Sequence and annotation of 42 cannabis genomes reveals extensive copy number variation in cannabinoid synthesis and pathogen resistance genes.</title>
        <authorList>
            <person name="Mckernan K.J."/>
            <person name="Helbert Y."/>
            <person name="Kane L.T."/>
            <person name="Ebling H."/>
            <person name="Zhang L."/>
            <person name="Liu B."/>
            <person name="Eaton Z."/>
            <person name="Mclaughlin S."/>
            <person name="Kingan S."/>
            <person name="Baybayan P."/>
            <person name="Concepcion G."/>
            <person name="Jordan M."/>
            <person name="Riva A."/>
            <person name="Barbazuk W."/>
            <person name="Harkins T."/>
        </authorList>
    </citation>
    <scope>NUCLEOTIDE SEQUENCE [LARGE SCALE GENOMIC DNA]</scope>
    <source>
        <strain evidence="5 6">cv. Jamaican Lion 4</strain>
        <strain evidence="4">Father</strain>
        <strain evidence="3">Mother</strain>
        <tissue evidence="4">Leaf</tissue>
    </source>
</reference>
<evidence type="ECO:0000313" key="5">
    <source>
        <dbReference type="Proteomes" id="UP000525078"/>
    </source>
</evidence>
<evidence type="ECO:0000256" key="1">
    <source>
        <dbReference type="ARBA" id="ARBA00022837"/>
    </source>
</evidence>
<dbReference type="PROSITE" id="PS50222">
    <property type="entry name" value="EF_HAND_2"/>
    <property type="match status" value="1"/>
</dbReference>
<dbReference type="Proteomes" id="UP000525078">
    <property type="component" value="Unassembled WGS sequence"/>
</dbReference>
<protein>
    <recommendedName>
        <fullName evidence="2">EF-hand domain-containing protein</fullName>
    </recommendedName>
</protein>
<evidence type="ECO:0000313" key="3">
    <source>
        <dbReference type="EMBL" id="KAF4379080.1"/>
    </source>
</evidence>
<dbReference type="EMBL" id="JAATIQ010000012">
    <property type="protein sequence ID" value="KAF4401419.1"/>
    <property type="molecule type" value="Genomic_DNA"/>
</dbReference>
<dbReference type="EMBL" id="JAATIP010000070">
    <property type="protein sequence ID" value="KAF4379080.1"/>
    <property type="molecule type" value="Genomic_DNA"/>
</dbReference>
<dbReference type="Gene3D" id="1.10.238.10">
    <property type="entry name" value="EF-hand"/>
    <property type="match status" value="1"/>
</dbReference>
<gene>
    <name evidence="3" type="ORF">F8388_022167</name>
    <name evidence="4" type="ORF">G4B88_001613</name>
</gene>
<dbReference type="CDD" id="cd00051">
    <property type="entry name" value="EFh"/>
    <property type="match status" value="1"/>
</dbReference>
<proteinExistence type="predicted"/>
<dbReference type="PROSITE" id="PS00018">
    <property type="entry name" value="EF_HAND_1"/>
    <property type="match status" value="1"/>
</dbReference>
<name>A0A7J6I2U6_CANSA</name>
<organism evidence="4 6">
    <name type="scientific">Cannabis sativa</name>
    <name type="common">Hemp</name>
    <name type="synonym">Marijuana</name>
    <dbReference type="NCBI Taxonomy" id="3483"/>
    <lineage>
        <taxon>Eukaryota</taxon>
        <taxon>Viridiplantae</taxon>
        <taxon>Streptophyta</taxon>
        <taxon>Embryophyta</taxon>
        <taxon>Tracheophyta</taxon>
        <taxon>Spermatophyta</taxon>
        <taxon>Magnoliopsida</taxon>
        <taxon>eudicotyledons</taxon>
        <taxon>Gunneridae</taxon>
        <taxon>Pentapetalae</taxon>
        <taxon>rosids</taxon>
        <taxon>fabids</taxon>
        <taxon>Rosales</taxon>
        <taxon>Cannabaceae</taxon>
        <taxon>Cannabis</taxon>
    </lineage>
</organism>
<comment type="caution">
    <text evidence="4">The sequence shown here is derived from an EMBL/GenBank/DDBJ whole genome shotgun (WGS) entry which is preliminary data.</text>
</comment>
<feature type="domain" description="EF-hand" evidence="2">
    <location>
        <begin position="26"/>
        <end position="61"/>
    </location>
</feature>
<dbReference type="GO" id="GO:0005509">
    <property type="term" value="F:calcium ion binding"/>
    <property type="evidence" value="ECO:0007669"/>
    <property type="project" value="InterPro"/>
</dbReference>
<dbReference type="AlphaFoldDB" id="A0A7J6I2U6"/>